<feature type="domain" description="DUF1559" evidence="1">
    <location>
        <begin position="45"/>
        <end position="329"/>
    </location>
</feature>
<sequence>MRLSPRRNRLMKNRSATRSAFTLVELLVVIAIIGVLVGLLLPAVQSAREAARRMQCSNNLKQIALSVHNYQSAYKRFPPSALVDLSVTSTGNNGSWGVHGRILPFLEQGNVYENVDLSLAWDNQDAIDGLKIPTYACPSDPGTDQERTFSDGRPTLYPTTYGFNFGRWFVFDPTTQKTGDGMFAPNQFYSFRDCLDGSSHTLLTGEVKAWTPYQRNGGPSDTAIPANQAEAELVVASGAQFKNTGHTEWPDGRCHHTGFTVTLPPNSDVEFETGGQLYEQMDFSSWQEGKDGRSGNPTYAMITSRSYHVGLVQVAKVDGSVSSVTESVNLSIWHALGTRAGREVISGEY</sequence>
<dbReference type="STRING" id="243090.RB11041"/>
<dbReference type="AlphaFoldDB" id="Q7UJV0"/>
<dbReference type="Pfam" id="PF07963">
    <property type="entry name" value="N_methyl"/>
    <property type="match status" value="1"/>
</dbReference>
<proteinExistence type="predicted"/>
<dbReference type="Pfam" id="PF07596">
    <property type="entry name" value="SBP_bac_10"/>
    <property type="match status" value="1"/>
</dbReference>
<dbReference type="PANTHER" id="PTHR30093:SF2">
    <property type="entry name" value="TYPE II SECRETION SYSTEM PROTEIN H"/>
    <property type="match status" value="1"/>
</dbReference>
<dbReference type="KEGG" id="rba:RB11041"/>
<dbReference type="InterPro" id="IPR012902">
    <property type="entry name" value="N_methyl_site"/>
</dbReference>
<evidence type="ECO:0000313" key="3">
    <source>
        <dbReference type="Proteomes" id="UP000001025"/>
    </source>
</evidence>
<dbReference type="EMBL" id="BX294152">
    <property type="protein sequence ID" value="CAD77131.1"/>
    <property type="molecule type" value="Genomic_DNA"/>
</dbReference>
<dbReference type="Gene3D" id="3.30.700.10">
    <property type="entry name" value="Glycoprotein, Type 4 Pilin"/>
    <property type="match status" value="1"/>
</dbReference>
<reference evidence="2 3" key="1">
    <citation type="journal article" date="2003" name="Proc. Natl. Acad. Sci. U.S.A.">
        <title>Complete genome sequence of the marine planctomycete Pirellula sp. strain 1.</title>
        <authorList>
            <person name="Gloeckner F.O."/>
            <person name="Kube M."/>
            <person name="Bauer M."/>
            <person name="Teeling H."/>
            <person name="Lombardot T."/>
            <person name="Ludwig W."/>
            <person name="Gade D."/>
            <person name="Beck A."/>
            <person name="Borzym K."/>
            <person name="Heitmann K."/>
            <person name="Rabus R."/>
            <person name="Schlesner H."/>
            <person name="Amann R."/>
            <person name="Reinhardt R."/>
        </authorList>
    </citation>
    <scope>NUCLEOTIDE SEQUENCE [LARGE SCALE GENOMIC DNA]</scope>
    <source>
        <strain evidence="3">DSM 10527 / NCIMB 13988 / SH1</strain>
    </source>
</reference>
<accession>Q7UJV0</accession>
<keyword evidence="3" id="KW-1185">Reference proteome</keyword>
<name>Q7UJV0_RHOBA</name>
<dbReference type="Proteomes" id="UP000001025">
    <property type="component" value="Chromosome"/>
</dbReference>
<protein>
    <recommendedName>
        <fullName evidence="1">DUF1559 domain-containing protein</fullName>
    </recommendedName>
</protein>
<gene>
    <name evidence="2" type="ordered locus">RB11041</name>
</gene>
<dbReference type="PATRIC" id="fig|243090.15.peg.5341"/>
<evidence type="ECO:0000313" key="2">
    <source>
        <dbReference type="EMBL" id="CAD77131.1"/>
    </source>
</evidence>
<evidence type="ECO:0000259" key="1">
    <source>
        <dbReference type="Pfam" id="PF07596"/>
    </source>
</evidence>
<dbReference type="EnsemblBacteria" id="CAD77131">
    <property type="protein sequence ID" value="CAD77131"/>
    <property type="gene ID" value="RB11041"/>
</dbReference>
<dbReference type="InParanoid" id="Q7UJV0"/>
<dbReference type="InterPro" id="IPR045584">
    <property type="entry name" value="Pilin-like"/>
</dbReference>
<dbReference type="OrthoDB" id="254858at2"/>
<organism evidence="2 3">
    <name type="scientific">Rhodopirellula baltica (strain DSM 10527 / NCIMB 13988 / SH1)</name>
    <dbReference type="NCBI Taxonomy" id="243090"/>
    <lineage>
        <taxon>Bacteria</taxon>
        <taxon>Pseudomonadati</taxon>
        <taxon>Planctomycetota</taxon>
        <taxon>Planctomycetia</taxon>
        <taxon>Pirellulales</taxon>
        <taxon>Pirellulaceae</taxon>
        <taxon>Rhodopirellula</taxon>
    </lineage>
</organism>
<dbReference type="SUPFAM" id="SSF54523">
    <property type="entry name" value="Pili subunits"/>
    <property type="match status" value="1"/>
</dbReference>
<dbReference type="InterPro" id="IPR011453">
    <property type="entry name" value="DUF1559"/>
</dbReference>
<dbReference type="PANTHER" id="PTHR30093">
    <property type="entry name" value="GENERAL SECRETION PATHWAY PROTEIN G"/>
    <property type="match status" value="1"/>
</dbReference>
<dbReference type="NCBIfam" id="TIGR02532">
    <property type="entry name" value="IV_pilin_GFxxxE"/>
    <property type="match status" value="1"/>
</dbReference>
<dbReference type="eggNOG" id="COG2165">
    <property type="taxonomic scope" value="Bacteria"/>
</dbReference>
<dbReference type="HOGENOM" id="CLU_041661_0_0_0"/>